<keyword evidence="2" id="KW-0288">FMN</keyword>
<dbReference type="RefSeq" id="WP_207400133.1">
    <property type="nucleotide sequence ID" value="NZ_CAACUY010000171.1"/>
</dbReference>
<gene>
    <name evidence="6" type="ORF">ACFQZM_35270</name>
</gene>
<keyword evidence="1" id="KW-0285">Flavoprotein</keyword>
<keyword evidence="3 6" id="KW-0560">Oxidoreductase</keyword>
<dbReference type="EMBL" id="JBHTGP010000018">
    <property type="protein sequence ID" value="MFD0689795.1"/>
    <property type="molecule type" value="Genomic_DNA"/>
</dbReference>
<evidence type="ECO:0000313" key="6">
    <source>
        <dbReference type="EMBL" id="MFD0689795.1"/>
    </source>
</evidence>
<evidence type="ECO:0000259" key="5">
    <source>
        <dbReference type="Pfam" id="PF00296"/>
    </source>
</evidence>
<comment type="caution">
    <text evidence="6">The sequence shown here is derived from an EMBL/GenBank/DDBJ whole genome shotgun (WGS) entry which is preliminary data.</text>
</comment>
<proteinExistence type="predicted"/>
<organism evidence="6 7">
    <name type="scientific">Actinomadura fibrosa</name>
    <dbReference type="NCBI Taxonomy" id="111802"/>
    <lineage>
        <taxon>Bacteria</taxon>
        <taxon>Bacillati</taxon>
        <taxon>Actinomycetota</taxon>
        <taxon>Actinomycetes</taxon>
        <taxon>Streptosporangiales</taxon>
        <taxon>Thermomonosporaceae</taxon>
        <taxon>Actinomadura</taxon>
    </lineage>
</organism>
<dbReference type="Pfam" id="PF00296">
    <property type="entry name" value="Bac_luciferase"/>
    <property type="match status" value="1"/>
</dbReference>
<dbReference type="Gene3D" id="3.20.20.30">
    <property type="entry name" value="Luciferase-like domain"/>
    <property type="match status" value="1"/>
</dbReference>
<dbReference type="PANTHER" id="PTHR42847:SF4">
    <property type="entry name" value="ALKANESULFONATE MONOOXYGENASE-RELATED"/>
    <property type="match status" value="1"/>
</dbReference>
<dbReference type="GO" id="GO:0016491">
    <property type="term" value="F:oxidoreductase activity"/>
    <property type="evidence" value="ECO:0007669"/>
    <property type="project" value="UniProtKB-KW"/>
</dbReference>
<feature type="domain" description="Luciferase-like" evidence="5">
    <location>
        <begin position="15"/>
        <end position="243"/>
    </location>
</feature>
<evidence type="ECO:0000256" key="2">
    <source>
        <dbReference type="ARBA" id="ARBA00022643"/>
    </source>
</evidence>
<reference evidence="7" key="1">
    <citation type="journal article" date="2019" name="Int. J. Syst. Evol. Microbiol.">
        <title>The Global Catalogue of Microorganisms (GCM) 10K type strain sequencing project: providing services to taxonomists for standard genome sequencing and annotation.</title>
        <authorList>
            <consortium name="The Broad Institute Genomics Platform"/>
            <consortium name="The Broad Institute Genome Sequencing Center for Infectious Disease"/>
            <person name="Wu L."/>
            <person name="Ma J."/>
        </authorList>
    </citation>
    <scope>NUCLEOTIDE SEQUENCE [LARGE SCALE GENOMIC DNA]</scope>
    <source>
        <strain evidence="7">JCM 9371</strain>
    </source>
</reference>
<dbReference type="InterPro" id="IPR036661">
    <property type="entry name" value="Luciferase-like_sf"/>
</dbReference>
<evidence type="ECO:0000256" key="3">
    <source>
        <dbReference type="ARBA" id="ARBA00023002"/>
    </source>
</evidence>
<protein>
    <submittedName>
        <fullName evidence="6">LLM class flavin-dependent oxidoreductase</fullName>
        <ecNumber evidence="6">1.-.-.-</ecNumber>
    </submittedName>
</protein>
<dbReference type="PANTHER" id="PTHR42847">
    <property type="entry name" value="ALKANESULFONATE MONOOXYGENASE"/>
    <property type="match status" value="1"/>
</dbReference>
<dbReference type="InterPro" id="IPR050172">
    <property type="entry name" value="SsuD_RutA_monooxygenase"/>
</dbReference>
<evidence type="ECO:0000313" key="7">
    <source>
        <dbReference type="Proteomes" id="UP001597063"/>
    </source>
</evidence>
<keyword evidence="7" id="KW-1185">Reference proteome</keyword>
<sequence length="297" mass="31758">MTGTDGPLAGLYLPQVRMDFAAVERRARAAEEAGFHSAWFIDHLAPPGGRGLDLLDGWTVASALAARTERLRIGHLVLCAEFRHPALLAKMAASLDVISGGRLELGLGWGSVPRELTDYGFPDPGPAVRAGRLGEAIDLVRLLWTGEPVDFDGEHWTLRGAVCRPRPVEGTVPIHVGGSGPRLTMPLVAARADWWNCPSGAAGRLAELRRSAGAARISVQHPVGLAPSSAAREEVAELVHRRFGAWGGVVAGTPDEVAEALARERDAGAELFVCQFHDFGTPETIRLFAEEVLPALR</sequence>
<keyword evidence="4" id="KW-0503">Monooxygenase</keyword>
<dbReference type="Proteomes" id="UP001597063">
    <property type="component" value="Unassembled WGS sequence"/>
</dbReference>
<evidence type="ECO:0000256" key="4">
    <source>
        <dbReference type="ARBA" id="ARBA00023033"/>
    </source>
</evidence>
<dbReference type="InterPro" id="IPR011251">
    <property type="entry name" value="Luciferase-like_dom"/>
</dbReference>
<name>A0ABW2XVH2_9ACTN</name>
<evidence type="ECO:0000256" key="1">
    <source>
        <dbReference type="ARBA" id="ARBA00022630"/>
    </source>
</evidence>
<accession>A0ABW2XVH2</accession>
<dbReference type="EC" id="1.-.-.-" evidence="6"/>
<dbReference type="SUPFAM" id="SSF51679">
    <property type="entry name" value="Bacterial luciferase-like"/>
    <property type="match status" value="1"/>
</dbReference>